<protein>
    <recommendedName>
        <fullName evidence="5">Kazal-like domain-containing protein</fullName>
    </recommendedName>
</protein>
<accession>A0A7M4F3A6</accession>
<keyword evidence="7" id="KW-1185">Reference proteome</keyword>
<dbReference type="GO" id="GO:0005576">
    <property type="term" value="C:extracellular region"/>
    <property type="evidence" value="ECO:0007669"/>
    <property type="project" value="TreeGrafter"/>
</dbReference>
<feature type="domain" description="Kazal-like" evidence="5">
    <location>
        <begin position="218"/>
        <end position="273"/>
    </location>
</feature>
<evidence type="ECO:0000256" key="2">
    <source>
        <dbReference type="ARBA" id="ARBA00022900"/>
    </source>
</evidence>
<keyword evidence="3" id="KW-1015">Disulfide bond</keyword>
<dbReference type="GeneTree" id="ENSGT01000000214976"/>
<dbReference type="InterPro" id="IPR036058">
    <property type="entry name" value="Kazal_dom_sf"/>
</dbReference>
<reference evidence="6" key="2">
    <citation type="submission" date="2025-09" db="UniProtKB">
        <authorList>
            <consortium name="Ensembl"/>
        </authorList>
    </citation>
    <scope>IDENTIFICATION</scope>
</reference>
<sequence length="273" mass="28513">KQYVFTASSFLKVCHKETVVKSTVLDSCQAGFCFWVSLGLGSALAEVASCRTPRRRETKAVSRAGRVKPPARTEQSEAPLAPGRVLTLPRGLPGPDQWPCGGADGGPLGAGNRAAQASGGTAQRVSPPARRGENKAGKGRNPDVSRRGPPARGRGGGRADTYAAAGRRRGSRAAAGPSAGAGARAARGWRARRDGGCAAATRGAGRHPPGVEIIEGDFLRSPVCEHTINFPACPLVYRPLCGTDGNTYDNECLLCMTQTKTKQNIQILKDGPC</sequence>
<feature type="region of interest" description="Disordered" evidence="4">
    <location>
        <begin position="55"/>
        <end position="188"/>
    </location>
</feature>
<evidence type="ECO:0000256" key="3">
    <source>
        <dbReference type="ARBA" id="ARBA00023157"/>
    </source>
</evidence>
<dbReference type="CDD" id="cd01327">
    <property type="entry name" value="KAZAL_PSTI"/>
    <property type="match status" value="1"/>
</dbReference>
<dbReference type="InterPro" id="IPR002350">
    <property type="entry name" value="Kazal_dom"/>
</dbReference>
<feature type="compositionally biased region" description="Basic and acidic residues" evidence="4">
    <location>
        <begin position="130"/>
        <end position="146"/>
    </location>
</feature>
<dbReference type="SUPFAM" id="SSF100895">
    <property type="entry name" value="Kazal-type serine protease inhibitors"/>
    <property type="match status" value="1"/>
</dbReference>
<dbReference type="Gene3D" id="3.30.60.30">
    <property type="match status" value="1"/>
</dbReference>
<proteinExistence type="predicted"/>
<dbReference type="Ensembl" id="ENSCPRT00005020894.1">
    <property type="protein sequence ID" value="ENSCPRP00005017851.1"/>
    <property type="gene ID" value="ENSCPRG00005012445.1"/>
</dbReference>
<keyword evidence="2" id="KW-0722">Serine protease inhibitor</keyword>
<dbReference type="PROSITE" id="PS00282">
    <property type="entry name" value="KAZAL_1"/>
    <property type="match status" value="1"/>
</dbReference>
<dbReference type="SMART" id="SM00280">
    <property type="entry name" value="KAZAL"/>
    <property type="match status" value="1"/>
</dbReference>
<dbReference type="AlphaFoldDB" id="A0A7M4F3A6"/>
<organism evidence="6 7">
    <name type="scientific">Crocodylus porosus</name>
    <name type="common">Saltwater crocodile</name>
    <name type="synonym">Estuarine crocodile</name>
    <dbReference type="NCBI Taxonomy" id="8502"/>
    <lineage>
        <taxon>Eukaryota</taxon>
        <taxon>Metazoa</taxon>
        <taxon>Chordata</taxon>
        <taxon>Craniata</taxon>
        <taxon>Vertebrata</taxon>
        <taxon>Euteleostomi</taxon>
        <taxon>Archelosauria</taxon>
        <taxon>Archosauria</taxon>
        <taxon>Crocodylia</taxon>
        <taxon>Longirostres</taxon>
        <taxon>Crocodylidae</taxon>
        <taxon>Crocodylus</taxon>
    </lineage>
</organism>
<dbReference type="PANTHER" id="PTHR10913">
    <property type="entry name" value="FOLLISTATIN-RELATED"/>
    <property type="match status" value="1"/>
</dbReference>
<dbReference type="Pfam" id="PF00050">
    <property type="entry name" value="Kazal_1"/>
    <property type="match status" value="1"/>
</dbReference>
<keyword evidence="1" id="KW-0646">Protease inhibitor</keyword>
<evidence type="ECO:0000313" key="6">
    <source>
        <dbReference type="Ensembl" id="ENSCPRP00005017851.1"/>
    </source>
</evidence>
<feature type="compositionally biased region" description="Low complexity" evidence="4">
    <location>
        <begin position="172"/>
        <end position="188"/>
    </location>
</feature>
<evidence type="ECO:0000256" key="4">
    <source>
        <dbReference type="SAM" id="MobiDB-lite"/>
    </source>
</evidence>
<dbReference type="PANTHER" id="PTHR10913:SF45">
    <property type="entry name" value="FOLLISTATIN, ISOFORM A-RELATED"/>
    <property type="match status" value="1"/>
</dbReference>
<dbReference type="InterPro" id="IPR050653">
    <property type="entry name" value="Prot_Inhib_GrowthFact_Antg"/>
</dbReference>
<dbReference type="GO" id="GO:0030154">
    <property type="term" value="P:cell differentiation"/>
    <property type="evidence" value="ECO:0007669"/>
    <property type="project" value="TreeGrafter"/>
</dbReference>
<dbReference type="Proteomes" id="UP000594220">
    <property type="component" value="Unplaced"/>
</dbReference>
<evidence type="ECO:0000259" key="5">
    <source>
        <dbReference type="PROSITE" id="PS51465"/>
    </source>
</evidence>
<name>A0A7M4F3A6_CROPO</name>
<evidence type="ECO:0000256" key="1">
    <source>
        <dbReference type="ARBA" id="ARBA00022690"/>
    </source>
</evidence>
<reference evidence="6" key="1">
    <citation type="submission" date="2025-08" db="UniProtKB">
        <authorList>
            <consortium name="Ensembl"/>
        </authorList>
    </citation>
    <scope>IDENTIFICATION</scope>
</reference>
<evidence type="ECO:0000313" key="7">
    <source>
        <dbReference type="Proteomes" id="UP000594220"/>
    </source>
</evidence>
<dbReference type="PROSITE" id="PS51465">
    <property type="entry name" value="KAZAL_2"/>
    <property type="match status" value="1"/>
</dbReference>